<name>A0AAU8BV06_9VIRU</name>
<dbReference type="EMBL" id="PP554575">
    <property type="protein sequence ID" value="XCD29189.1"/>
    <property type="molecule type" value="Genomic_DNA"/>
</dbReference>
<evidence type="ECO:0000313" key="1">
    <source>
        <dbReference type="EMBL" id="XCD29189.1"/>
    </source>
</evidence>
<proteinExistence type="predicted"/>
<sequence>MNRVNNRTIGYGISMAKRTGDERGAGGHQSLPYGIWVIT</sequence>
<reference evidence="1" key="1">
    <citation type="submission" date="2024-03" db="EMBL/GenBank/DDBJ databases">
        <title>This phage originates from the Bacteriophage catalogue of the Bacteriophage Competence Centre, Department of Microbiology und Biotechnology, Max Rubner-Institut, Kiel, Germany.</title>
        <authorList>
            <person name="Sprotte S."/>
            <person name="Brinks E."/>
        </authorList>
    </citation>
    <scope>NUCLEOTIDE SEQUENCE</scope>
</reference>
<organism evidence="1">
    <name type="scientific">Escherichia phage PMBT16</name>
    <dbReference type="NCBI Taxonomy" id="3137282"/>
    <lineage>
        <taxon>Viruses</taxon>
    </lineage>
</organism>
<protein>
    <submittedName>
        <fullName evidence="1">Uncharacterized protein</fullName>
    </submittedName>
</protein>
<accession>A0AAU8BV06</accession>